<keyword evidence="2" id="KW-1185">Reference proteome</keyword>
<gene>
    <name evidence="1" type="ORF">SAY86_027624</name>
</gene>
<organism evidence="1 2">
    <name type="scientific">Trapa natans</name>
    <name type="common">Water chestnut</name>
    <dbReference type="NCBI Taxonomy" id="22666"/>
    <lineage>
        <taxon>Eukaryota</taxon>
        <taxon>Viridiplantae</taxon>
        <taxon>Streptophyta</taxon>
        <taxon>Embryophyta</taxon>
        <taxon>Tracheophyta</taxon>
        <taxon>Spermatophyta</taxon>
        <taxon>Magnoliopsida</taxon>
        <taxon>eudicotyledons</taxon>
        <taxon>Gunneridae</taxon>
        <taxon>Pentapetalae</taxon>
        <taxon>rosids</taxon>
        <taxon>malvids</taxon>
        <taxon>Myrtales</taxon>
        <taxon>Lythraceae</taxon>
        <taxon>Trapa</taxon>
    </lineage>
</organism>
<evidence type="ECO:0000313" key="2">
    <source>
        <dbReference type="Proteomes" id="UP001346149"/>
    </source>
</evidence>
<proteinExistence type="predicted"/>
<sequence length="135" mass="15340">MGDKIRANKLLEKGNFFQKKAREANDVSSEKIFETSDTVDAQDLITLDLDLHEYEPREATRLLKQHLSSLAGHPAFQYLKVIIETDDEDSSKGARRQRILRLLERNSLRTEEGTAGTILIPLESINRQSLSFVKG</sequence>
<dbReference type="PANTHER" id="PTHR47872">
    <property type="entry name" value="NUCLEAR RNA EXPORT FACTOR SDE5-RELATED"/>
    <property type="match status" value="1"/>
</dbReference>
<dbReference type="InterPro" id="IPR036063">
    <property type="entry name" value="Smr_dom_sf"/>
</dbReference>
<protein>
    <submittedName>
        <fullName evidence="1">Uncharacterized protein</fullName>
    </submittedName>
</protein>
<dbReference type="EMBL" id="JAXQNO010000021">
    <property type="protein sequence ID" value="KAK4769474.1"/>
    <property type="molecule type" value="Genomic_DNA"/>
</dbReference>
<comment type="caution">
    <text evidence="1">The sequence shown here is derived from an EMBL/GenBank/DDBJ whole genome shotgun (WGS) entry which is preliminary data.</text>
</comment>
<dbReference type="AlphaFoldDB" id="A0AAN7QJD7"/>
<name>A0AAN7QJD7_TRANT</name>
<dbReference type="Proteomes" id="UP001346149">
    <property type="component" value="Unassembled WGS sequence"/>
</dbReference>
<dbReference type="Gene3D" id="3.30.1370.110">
    <property type="match status" value="1"/>
</dbReference>
<evidence type="ECO:0000313" key="1">
    <source>
        <dbReference type="EMBL" id="KAK4769474.1"/>
    </source>
</evidence>
<reference evidence="1 2" key="1">
    <citation type="journal article" date="2023" name="Hortic Res">
        <title>Pangenome of water caltrop reveals structural variations and asymmetric subgenome divergence after allopolyploidization.</title>
        <authorList>
            <person name="Zhang X."/>
            <person name="Chen Y."/>
            <person name="Wang L."/>
            <person name="Yuan Y."/>
            <person name="Fang M."/>
            <person name="Shi L."/>
            <person name="Lu R."/>
            <person name="Comes H.P."/>
            <person name="Ma Y."/>
            <person name="Chen Y."/>
            <person name="Huang G."/>
            <person name="Zhou Y."/>
            <person name="Zheng Z."/>
            <person name="Qiu Y."/>
        </authorList>
    </citation>
    <scope>NUCLEOTIDE SEQUENCE [LARGE SCALE GENOMIC DNA]</scope>
    <source>
        <strain evidence="1">F231</strain>
    </source>
</reference>
<dbReference type="PANTHER" id="PTHR47872:SF3">
    <property type="entry name" value="NUCLEAR RNA EXPORT FACTOR SDE5 ISOFORM X1"/>
    <property type="match status" value="1"/>
</dbReference>
<accession>A0AAN7QJD7</accession>